<organism evidence="2 3">
    <name type="scientific">Brachionus calyciflorus</name>
    <dbReference type="NCBI Taxonomy" id="104777"/>
    <lineage>
        <taxon>Eukaryota</taxon>
        <taxon>Metazoa</taxon>
        <taxon>Spiralia</taxon>
        <taxon>Gnathifera</taxon>
        <taxon>Rotifera</taxon>
        <taxon>Eurotatoria</taxon>
        <taxon>Monogononta</taxon>
        <taxon>Pseudotrocha</taxon>
        <taxon>Ploima</taxon>
        <taxon>Brachionidae</taxon>
        <taxon>Brachionus</taxon>
    </lineage>
</organism>
<proteinExistence type="predicted"/>
<feature type="signal peptide" evidence="1">
    <location>
        <begin position="1"/>
        <end position="19"/>
    </location>
</feature>
<reference evidence="2" key="1">
    <citation type="submission" date="2021-02" db="EMBL/GenBank/DDBJ databases">
        <authorList>
            <person name="Nowell W R."/>
        </authorList>
    </citation>
    <scope>NUCLEOTIDE SEQUENCE</scope>
    <source>
        <strain evidence="2">Ploen Becks lab</strain>
    </source>
</reference>
<dbReference type="EMBL" id="CAJNOC010000156">
    <property type="protein sequence ID" value="CAF0720518.1"/>
    <property type="molecule type" value="Genomic_DNA"/>
</dbReference>
<evidence type="ECO:0000256" key="1">
    <source>
        <dbReference type="SAM" id="SignalP"/>
    </source>
</evidence>
<comment type="caution">
    <text evidence="2">The sequence shown here is derived from an EMBL/GenBank/DDBJ whole genome shotgun (WGS) entry which is preliminary data.</text>
</comment>
<dbReference type="Proteomes" id="UP000663879">
    <property type="component" value="Unassembled WGS sequence"/>
</dbReference>
<accession>A0A813MKV4</accession>
<feature type="chain" id="PRO_5032839925" evidence="1">
    <location>
        <begin position="20"/>
        <end position="128"/>
    </location>
</feature>
<keyword evidence="3" id="KW-1185">Reference proteome</keyword>
<sequence>MLKLISLIFIISLNYSIFGSTQVQYALITSAQPAQQTPVYYQYSYQQPFYQTYYQYTPQEPTYYVYEPVYTAQPQTYYTVQEPVQQVLTVPTFQTFEASTLDDRCNPYSQSYDHYYCDSVTRHEYVGL</sequence>
<gene>
    <name evidence="2" type="ORF">OXX778_LOCUS2119</name>
</gene>
<evidence type="ECO:0000313" key="3">
    <source>
        <dbReference type="Proteomes" id="UP000663879"/>
    </source>
</evidence>
<protein>
    <submittedName>
        <fullName evidence="2">Uncharacterized protein</fullName>
    </submittedName>
</protein>
<name>A0A813MKV4_9BILA</name>
<evidence type="ECO:0000313" key="2">
    <source>
        <dbReference type="EMBL" id="CAF0720518.1"/>
    </source>
</evidence>
<dbReference type="AlphaFoldDB" id="A0A813MKV4"/>
<keyword evidence="1" id="KW-0732">Signal</keyword>